<keyword evidence="8 11" id="KW-0472">Membrane</keyword>
<keyword evidence="7 11" id="KW-1133">Transmembrane helix</keyword>
<feature type="region of interest" description="Disordered" evidence="10">
    <location>
        <begin position="412"/>
        <end position="451"/>
    </location>
</feature>
<dbReference type="GO" id="GO:0046677">
    <property type="term" value="P:response to antibiotic"/>
    <property type="evidence" value="ECO:0007669"/>
    <property type="project" value="UniProtKB-ARBA"/>
</dbReference>
<evidence type="ECO:0000256" key="9">
    <source>
        <dbReference type="SAM" id="Coils"/>
    </source>
</evidence>
<protein>
    <submittedName>
        <fullName evidence="13">EmrA/EmrK family multidrug efflux transporter periplasmic adaptor subunit</fullName>
    </submittedName>
</protein>
<keyword evidence="6 11" id="KW-0812">Transmembrane</keyword>
<proteinExistence type="inferred from homology"/>
<evidence type="ECO:0000256" key="2">
    <source>
        <dbReference type="ARBA" id="ARBA00009477"/>
    </source>
</evidence>
<dbReference type="Proteomes" id="UP000342300">
    <property type="component" value="Unassembled WGS sequence"/>
</dbReference>
<evidence type="ECO:0000256" key="10">
    <source>
        <dbReference type="SAM" id="MobiDB-lite"/>
    </source>
</evidence>
<feature type="transmembrane region" description="Helical" evidence="11">
    <location>
        <begin position="20"/>
        <end position="40"/>
    </location>
</feature>
<dbReference type="FunFam" id="2.40.30.170:FF:000003">
    <property type="entry name" value="Multidrug resistance protein A"/>
    <property type="match status" value="1"/>
</dbReference>
<keyword evidence="9" id="KW-0175">Coiled coil</keyword>
<evidence type="ECO:0000256" key="8">
    <source>
        <dbReference type="ARBA" id="ARBA00023136"/>
    </source>
</evidence>
<reference evidence="13 14" key="1">
    <citation type="submission" date="2017-09" db="EMBL/GenBank/DDBJ databases">
        <title>Metagenomic Analysis Reveals Denitrifying Candidatus Accumulibacter and Flanking Population as a Source of N2O.</title>
        <authorList>
            <person name="Gao H."/>
            <person name="Mao Y."/>
            <person name="Zhao X."/>
            <person name="Liu W.-T."/>
            <person name="Zhang T."/>
            <person name="Wells G."/>
        </authorList>
    </citation>
    <scope>NUCLEOTIDE SEQUENCE [LARGE SCALE GENOMIC DNA]</scope>
    <source>
        <strain evidence="13">CANDO_2_IC</strain>
    </source>
</reference>
<dbReference type="GO" id="GO:1990961">
    <property type="term" value="P:xenobiotic detoxification by transmembrane export across the plasma membrane"/>
    <property type="evidence" value="ECO:0007669"/>
    <property type="project" value="UniProtKB-ARBA"/>
</dbReference>
<dbReference type="Gene3D" id="1.10.287.470">
    <property type="entry name" value="Helix hairpin bin"/>
    <property type="match status" value="1"/>
</dbReference>
<dbReference type="PANTHER" id="PTHR30386">
    <property type="entry name" value="MEMBRANE FUSION SUBUNIT OF EMRAB-TOLC MULTIDRUG EFFLUX PUMP"/>
    <property type="match status" value="1"/>
</dbReference>
<evidence type="ECO:0000256" key="11">
    <source>
        <dbReference type="SAM" id="Phobius"/>
    </source>
</evidence>
<dbReference type="SUPFAM" id="SSF111369">
    <property type="entry name" value="HlyD-like secretion proteins"/>
    <property type="match status" value="2"/>
</dbReference>
<dbReference type="SUPFAM" id="SSF56954">
    <property type="entry name" value="Outer membrane efflux proteins (OEP)"/>
    <property type="match status" value="1"/>
</dbReference>
<evidence type="ECO:0000256" key="3">
    <source>
        <dbReference type="ARBA" id="ARBA00022448"/>
    </source>
</evidence>
<evidence type="ECO:0000256" key="5">
    <source>
        <dbReference type="ARBA" id="ARBA00022519"/>
    </source>
</evidence>
<dbReference type="Gene3D" id="2.40.50.100">
    <property type="match status" value="1"/>
</dbReference>
<evidence type="ECO:0000256" key="6">
    <source>
        <dbReference type="ARBA" id="ARBA00022692"/>
    </source>
</evidence>
<sequence>MNTAENSSLVAGNPMRRKALTAVALVVAVAGIAYGIYWALVLNHYEYTDNAYVQGNVVQLTPQVGGTVVAISVDDTDRVEAGQWLVRLDPADAEVALEQARAQLAQTVREVRSLYANNSTLAAQIALHEADLARAQAELAKAREELSRRTPLVSAGVIGKEAFEQFRTQLAAARSDVAAARSAVLAAREQLASNQTLTAGVAVAQHPQVLSAAARLREAYLALQRCELLAPVDGFVARRSVQLGERVAAGTPLLSLIALDRVWVEANFKESQLQNLRIGQPVELVADAYGNKVPFHGVVEGLGSGTGAAFALLPAQNATGNWIKVVQRLPVRVALDREELARHPLRVGLSMQATVDVRRTDGSTLAAVGRTAPAAQTGVFDESQQAADAEVRRIIVSNAYVASDAAPAAVATGPLAQSGGPDAKAVMPPASQRARPGNRPGAPLPRESRQP</sequence>
<organism evidence="13 14">
    <name type="scientific">Candidatus Accumulibacter phosphatis</name>
    <dbReference type="NCBI Taxonomy" id="327160"/>
    <lineage>
        <taxon>Bacteria</taxon>
        <taxon>Pseudomonadati</taxon>
        <taxon>Pseudomonadota</taxon>
        <taxon>Betaproteobacteria</taxon>
        <taxon>Candidatus Accumulibacter</taxon>
    </lineage>
</organism>
<keyword evidence="3" id="KW-0813">Transport</keyword>
<keyword evidence="4" id="KW-1003">Cell membrane</keyword>
<gene>
    <name evidence="13" type="ORF">CRU78_06275</name>
</gene>
<evidence type="ECO:0000256" key="4">
    <source>
        <dbReference type="ARBA" id="ARBA00022475"/>
    </source>
</evidence>
<comment type="caution">
    <text evidence="13">The sequence shown here is derived from an EMBL/GenBank/DDBJ whole genome shotgun (WGS) entry which is preliminary data.</text>
</comment>
<dbReference type="EMBL" id="PDHS01000135">
    <property type="protein sequence ID" value="MQM30154.1"/>
    <property type="molecule type" value="Genomic_DNA"/>
</dbReference>
<evidence type="ECO:0000259" key="12">
    <source>
        <dbReference type="Pfam" id="PF25885"/>
    </source>
</evidence>
<feature type="coiled-coil region" evidence="9">
    <location>
        <begin position="97"/>
        <end position="145"/>
    </location>
</feature>
<evidence type="ECO:0000313" key="13">
    <source>
        <dbReference type="EMBL" id="MQM30154.1"/>
    </source>
</evidence>
<dbReference type="GO" id="GO:0005886">
    <property type="term" value="C:plasma membrane"/>
    <property type="evidence" value="ECO:0007669"/>
    <property type="project" value="UniProtKB-SubCell"/>
</dbReference>
<dbReference type="InterPro" id="IPR050739">
    <property type="entry name" value="MFP"/>
</dbReference>
<dbReference type="AlphaFoldDB" id="A0A6A7RRI1"/>
<dbReference type="GO" id="GO:0015721">
    <property type="term" value="P:bile acid and bile salt transport"/>
    <property type="evidence" value="ECO:0007669"/>
    <property type="project" value="UniProtKB-ARBA"/>
</dbReference>
<dbReference type="Pfam" id="PF25885">
    <property type="entry name" value="HH_EMRA"/>
    <property type="match status" value="1"/>
</dbReference>
<evidence type="ECO:0000256" key="7">
    <source>
        <dbReference type="ARBA" id="ARBA00022989"/>
    </source>
</evidence>
<dbReference type="InterPro" id="IPR058633">
    <property type="entry name" value="EmrA/FarA_HH"/>
</dbReference>
<evidence type="ECO:0000256" key="1">
    <source>
        <dbReference type="ARBA" id="ARBA00004377"/>
    </source>
</evidence>
<comment type="subcellular location">
    <subcellularLocation>
        <location evidence="1">Cell inner membrane</location>
        <topology evidence="1">Single-pass membrane protein</topology>
    </subcellularLocation>
</comment>
<comment type="similarity">
    <text evidence="2">Belongs to the membrane fusion protein (MFP) (TC 8.A.1) family.</text>
</comment>
<keyword evidence="5" id="KW-0997">Cell inner membrane</keyword>
<accession>A0A6A7RRI1</accession>
<dbReference type="Gene3D" id="2.40.30.170">
    <property type="match status" value="1"/>
</dbReference>
<evidence type="ECO:0000313" key="14">
    <source>
        <dbReference type="Proteomes" id="UP000342300"/>
    </source>
</evidence>
<dbReference type="PANTHER" id="PTHR30386:SF19">
    <property type="entry name" value="MULTIDRUG EXPORT PROTEIN EMRA-RELATED"/>
    <property type="match status" value="1"/>
</dbReference>
<name>A0A6A7RRI1_9PROT</name>
<feature type="domain" description="Multidrug export protein EmrA/FarA alpha-helical hairpin" evidence="12">
    <location>
        <begin position="92"/>
        <end position="225"/>
    </location>
</feature>